<keyword evidence="2" id="KW-1185">Reference proteome</keyword>
<accession>A0A109N2K5</accession>
<comment type="caution">
    <text evidence="1">The sequence shown here is derived from an EMBL/GenBank/DDBJ whole genome shotgun (WGS) entry which is preliminary data.</text>
</comment>
<dbReference type="Gene3D" id="3.40.50.720">
    <property type="entry name" value="NAD(P)-binding Rossmann-like Domain"/>
    <property type="match status" value="1"/>
</dbReference>
<organism evidence="1 2">
    <name type="scientific">Peribacillus simplex</name>
    <dbReference type="NCBI Taxonomy" id="1478"/>
    <lineage>
        <taxon>Bacteria</taxon>
        <taxon>Bacillati</taxon>
        <taxon>Bacillota</taxon>
        <taxon>Bacilli</taxon>
        <taxon>Bacillales</taxon>
        <taxon>Bacillaceae</taxon>
        <taxon>Peribacillus</taxon>
    </lineage>
</organism>
<dbReference type="Proteomes" id="UP000064189">
    <property type="component" value="Unassembled WGS sequence"/>
</dbReference>
<dbReference type="Gene3D" id="3.90.180.10">
    <property type="entry name" value="Medium-chain alcohol dehydrogenases, catalytic domain"/>
    <property type="match status" value="1"/>
</dbReference>
<reference evidence="1 2" key="1">
    <citation type="submission" date="2015-11" db="EMBL/GenBank/DDBJ databases">
        <title>Genome Sequence of Bacillus simplex strain VanAntwerpen2.</title>
        <authorList>
            <person name="Couger M.B."/>
        </authorList>
    </citation>
    <scope>NUCLEOTIDE SEQUENCE [LARGE SCALE GENOMIC DNA]</scope>
    <source>
        <strain evidence="1 2">VanAntwerpen02</strain>
    </source>
</reference>
<evidence type="ECO:0000313" key="2">
    <source>
        <dbReference type="Proteomes" id="UP000064189"/>
    </source>
</evidence>
<evidence type="ECO:0008006" key="3">
    <source>
        <dbReference type="Google" id="ProtNLM"/>
    </source>
</evidence>
<gene>
    <name evidence="1" type="ORF">AS888_12510</name>
</gene>
<dbReference type="PANTHER" id="PTHR11695">
    <property type="entry name" value="ALCOHOL DEHYDROGENASE RELATED"/>
    <property type="match status" value="1"/>
</dbReference>
<dbReference type="PANTHER" id="PTHR11695:SF294">
    <property type="entry name" value="RETICULON-4-INTERACTING PROTEIN 1, MITOCHONDRIAL"/>
    <property type="match status" value="1"/>
</dbReference>
<dbReference type="EMBL" id="LNNH01000004">
    <property type="protein sequence ID" value="KWW22354.1"/>
    <property type="molecule type" value="Genomic_DNA"/>
</dbReference>
<evidence type="ECO:0000313" key="1">
    <source>
        <dbReference type="EMBL" id="KWW22354.1"/>
    </source>
</evidence>
<name>A0A109N2K5_9BACI</name>
<dbReference type="Pfam" id="PF13602">
    <property type="entry name" value="ADH_zinc_N_2"/>
    <property type="match status" value="1"/>
</dbReference>
<dbReference type="AlphaFoldDB" id="A0A109N2K5"/>
<dbReference type="InterPro" id="IPR050700">
    <property type="entry name" value="YIM1/Zinc_Alcohol_DH_Fams"/>
</dbReference>
<sequence>MSILLHCLRKLHDKEKCSINLPYAIGAGRFHSKQVKGGQYKEPEKKHHVQYSFLFMKPSGDQLSEIANFIESGKIKPIIDKVFPFNDAQKAMEYAESGRAKGKIILKIR</sequence>
<proteinExistence type="predicted"/>
<protein>
    <recommendedName>
        <fullName evidence="3">Zinc-binding dehydrogenase</fullName>
    </recommendedName>
</protein>